<dbReference type="AlphaFoldDB" id="A6HK80"/>
<dbReference type="Proteomes" id="UP000234681">
    <property type="component" value="Chromosome 10"/>
</dbReference>
<sequence>MYPLSSLEFTTYFQVGLELTEIHLPLPPQAPKPLITMKT</sequence>
<evidence type="ECO:0000313" key="2">
    <source>
        <dbReference type="Proteomes" id="UP000234681"/>
    </source>
</evidence>
<name>A6HK80_RAT</name>
<reference evidence="1 2" key="1">
    <citation type="submission" date="2005-07" db="EMBL/GenBank/DDBJ databases">
        <authorList>
            <person name="Mural R.J."/>
            <person name="Li P.W."/>
            <person name="Adams M.D."/>
            <person name="Amanatides P.G."/>
            <person name="Baden-Tillson H."/>
            <person name="Barnstead M."/>
            <person name="Chin S.H."/>
            <person name="Dew I."/>
            <person name="Evans C.A."/>
            <person name="Ferriera S."/>
            <person name="Flanigan M."/>
            <person name="Fosler C."/>
            <person name="Glodek A."/>
            <person name="Gu Z."/>
            <person name="Holt R.A."/>
            <person name="Jennings D."/>
            <person name="Kraft C.L."/>
            <person name="Lu F."/>
            <person name="Nguyen T."/>
            <person name="Nusskern D.R."/>
            <person name="Pfannkoch C.M."/>
            <person name="Sitter C."/>
            <person name="Sutton G.G."/>
            <person name="Venter J.C."/>
            <person name="Wang Z."/>
            <person name="Woodage T."/>
            <person name="Zheng X.H."/>
            <person name="Zhong F."/>
        </authorList>
    </citation>
    <scope>NUCLEOTIDE SEQUENCE [LARGE SCALE GENOMIC DNA]</scope>
    <source>
        <strain>BN</strain>
        <strain evidence="2">Sprague-Dawley</strain>
    </source>
</reference>
<organism evidence="1 2">
    <name type="scientific">Rattus norvegicus</name>
    <name type="common">Rat</name>
    <dbReference type="NCBI Taxonomy" id="10116"/>
    <lineage>
        <taxon>Eukaryota</taxon>
        <taxon>Metazoa</taxon>
        <taxon>Chordata</taxon>
        <taxon>Craniata</taxon>
        <taxon>Vertebrata</taxon>
        <taxon>Euteleostomi</taxon>
        <taxon>Mammalia</taxon>
        <taxon>Eutheria</taxon>
        <taxon>Euarchontoglires</taxon>
        <taxon>Glires</taxon>
        <taxon>Rodentia</taxon>
        <taxon>Myomorpha</taxon>
        <taxon>Muroidea</taxon>
        <taxon>Muridae</taxon>
        <taxon>Murinae</taxon>
        <taxon>Rattus</taxon>
    </lineage>
</organism>
<gene>
    <name evidence="1" type="ORF">rCG_33969</name>
</gene>
<accession>A6HK80</accession>
<proteinExistence type="predicted"/>
<dbReference type="EMBL" id="CH473948">
    <property type="protein sequence ID" value="EDM06435.1"/>
    <property type="molecule type" value="Genomic_DNA"/>
</dbReference>
<protein>
    <submittedName>
        <fullName evidence="1">RCG33969</fullName>
    </submittedName>
</protein>
<evidence type="ECO:0000313" key="1">
    <source>
        <dbReference type="EMBL" id="EDM06435.1"/>
    </source>
</evidence>